<proteinExistence type="predicted"/>
<sequence length="349" mass="38702">MADTIGRLRRHGVAAVVPGDQMALEYSDLFADALNLTGNPADTVAARFNKATMKAHWDRHGVPCAGWFESGDLGEVLAWSERRGYPVVLKPNASTGSCHVFVCADEHEVVKAFEVITQVPDPDGNRYDTVLAEEYLDGDEYFMNLLHDGTGHSEVVSLARYEKLQRDGRASIYRTIRSMPLDDPLVSEVLPHIQAANAAIGVRIGINDTEFKMTSRGLRVIEVNNRLPGAGTPRMIHRCSGLNCYQETVRLFLGEHTPPAGPYRFDRHYAVCCLVNDHAGRVTGYEGLDEVGRLPSYAETRIIADVGRDWPVTTDLASAWALVWLVNEDQEQLDRDTATVHSRMRVVVA</sequence>
<dbReference type="EMBL" id="JACHIU010000001">
    <property type="protein sequence ID" value="MBB6470587.1"/>
    <property type="molecule type" value="Genomic_DNA"/>
</dbReference>
<evidence type="ECO:0000256" key="3">
    <source>
        <dbReference type="ARBA" id="ARBA00022840"/>
    </source>
</evidence>
<dbReference type="GO" id="GO:0005524">
    <property type="term" value="F:ATP binding"/>
    <property type="evidence" value="ECO:0007669"/>
    <property type="project" value="UniProtKB-UniRule"/>
</dbReference>
<comment type="caution">
    <text evidence="6">The sequence shown here is derived from an EMBL/GenBank/DDBJ whole genome shotgun (WGS) entry which is preliminary data.</text>
</comment>
<dbReference type="AlphaFoldDB" id="A0A7X0I8I2"/>
<evidence type="ECO:0000313" key="7">
    <source>
        <dbReference type="Proteomes" id="UP000555564"/>
    </source>
</evidence>
<dbReference type="Proteomes" id="UP000555564">
    <property type="component" value="Unassembled WGS sequence"/>
</dbReference>
<evidence type="ECO:0000256" key="2">
    <source>
        <dbReference type="ARBA" id="ARBA00022741"/>
    </source>
</evidence>
<evidence type="ECO:0000256" key="1">
    <source>
        <dbReference type="ARBA" id="ARBA00022598"/>
    </source>
</evidence>
<keyword evidence="2 4" id="KW-0547">Nucleotide-binding</keyword>
<evidence type="ECO:0000259" key="5">
    <source>
        <dbReference type="PROSITE" id="PS50975"/>
    </source>
</evidence>
<dbReference type="RefSeq" id="WP_184977912.1">
    <property type="nucleotide sequence ID" value="NZ_BAAALO010000006.1"/>
</dbReference>
<reference evidence="6 7" key="1">
    <citation type="submission" date="2020-08" db="EMBL/GenBank/DDBJ databases">
        <title>Sequencing the genomes of 1000 actinobacteria strains.</title>
        <authorList>
            <person name="Klenk H.-P."/>
        </authorList>
    </citation>
    <scope>NUCLEOTIDE SEQUENCE [LARGE SCALE GENOMIC DNA]</scope>
    <source>
        <strain evidence="6 7">DSM 44936</strain>
    </source>
</reference>
<protein>
    <submittedName>
        <fullName evidence="6">Biotin carboxylase</fullName>
    </submittedName>
</protein>
<keyword evidence="3 4" id="KW-0067">ATP-binding</keyword>
<dbReference type="PROSITE" id="PS50975">
    <property type="entry name" value="ATP_GRASP"/>
    <property type="match status" value="1"/>
</dbReference>
<accession>A0A7X0I8I2</accession>
<feature type="domain" description="ATP-grasp" evidence="5">
    <location>
        <begin position="54"/>
        <end position="253"/>
    </location>
</feature>
<dbReference type="GO" id="GO:0016874">
    <property type="term" value="F:ligase activity"/>
    <property type="evidence" value="ECO:0007669"/>
    <property type="project" value="UniProtKB-KW"/>
</dbReference>
<keyword evidence="7" id="KW-1185">Reference proteome</keyword>
<gene>
    <name evidence="6" type="ORF">BJ992_000018</name>
</gene>
<name>A0A7X0I8I2_9ACTN</name>
<keyword evidence="1" id="KW-0436">Ligase</keyword>
<dbReference type="PANTHER" id="PTHR43585:SF2">
    <property type="entry name" value="ATP-GRASP ENZYME FSQD"/>
    <property type="match status" value="1"/>
</dbReference>
<evidence type="ECO:0000256" key="4">
    <source>
        <dbReference type="PROSITE-ProRule" id="PRU00409"/>
    </source>
</evidence>
<dbReference type="GO" id="GO:0046872">
    <property type="term" value="F:metal ion binding"/>
    <property type="evidence" value="ECO:0007669"/>
    <property type="project" value="InterPro"/>
</dbReference>
<dbReference type="SUPFAM" id="SSF56059">
    <property type="entry name" value="Glutathione synthetase ATP-binding domain-like"/>
    <property type="match status" value="1"/>
</dbReference>
<evidence type="ECO:0000313" key="6">
    <source>
        <dbReference type="EMBL" id="MBB6470587.1"/>
    </source>
</evidence>
<dbReference type="InterPro" id="IPR011761">
    <property type="entry name" value="ATP-grasp"/>
</dbReference>
<dbReference type="PANTHER" id="PTHR43585">
    <property type="entry name" value="FUMIPYRROLE BIOSYNTHESIS PROTEIN C"/>
    <property type="match status" value="1"/>
</dbReference>
<organism evidence="6 7">
    <name type="scientific">Sphaerisporangium rubeum</name>
    <dbReference type="NCBI Taxonomy" id="321317"/>
    <lineage>
        <taxon>Bacteria</taxon>
        <taxon>Bacillati</taxon>
        <taxon>Actinomycetota</taxon>
        <taxon>Actinomycetes</taxon>
        <taxon>Streptosporangiales</taxon>
        <taxon>Streptosporangiaceae</taxon>
        <taxon>Sphaerisporangium</taxon>
    </lineage>
</organism>
<dbReference type="Pfam" id="PF13535">
    <property type="entry name" value="ATP-grasp_4"/>
    <property type="match status" value="1"/>
</dbReference>
<dbReference type="InterPro" id="IPR052032">
    <property type="entry name" value="ATP-dep_AA_Ligase"/>
</dbReference>
<dbReference type="Gene3D" id="3.30.470.20">
    <property type="entry name" value="ATP-grasp fold, B domain"/>
    <property type="match status" value="1"/>
</dbReference>